<evidence type="ECO:0000313" key="1">
    <source>
        <dbReference type="EMBL" id="EGH35355.1"/>
    </source>
</evidence>
<name>F3FYR3_PSESX</name>
<gene>
    <name evidence="1" type="ORF">PSYJA_42653</name>
</gene>
<organism evidence="1 2">
    <name type="scientific">Pseudomonas syringae pv. japonica str. M301072</name>
    <dbReference type="NCBI Taxonomy" id="629262"/>
    <lineage>
        <taxon>Bacteria</taxon>
        <taxon>Pseudomonadati</taxon>
        <taxon>Pseudomonadota</taxon>
        <taxon>Gammaproteobacteria</taxon>
        <taxon>Pseudomonadales</taxon>
        <taxon>Pseudomonadaceae</taxon>
        <taxon>Pseudomonas</taxon>
        <taxon>Pseudomonas syringae</taxon>
    </lineage>
</organism>
<reference evidence="1 2" key="1">
    <citation type="journal article" date="2011" name="PLoS Pathog.">
        <title>Dynamic evolution of pathogenicity revealed by sequencing and comparative genomics of 19 Pseudomonas syringae isolates.</title>
        <authorList>
            <person name="Baltrus D.A."/>
            <person name="Nishimura M.T."/>
            <person name="Romanchuk A."/>
            <person name="Chang J.H."/>
            <person name="Mukhtar M.S."/>
            <person name="Cherkis K."/>
            <person name="Roach J."/>
            <person name="Grant S.R."/>
            <person name="Jones C.D."/>
            <person name="Dangl J.L."/>
        </authorList>
    </citation>
    <scope>NUCLEOTIDE SEQUENCE [LARGE SCALE GENOMIC DNA]</scope>
    <source>
        <strain evidence="2">M301072PT</strain>
    </source>
</reference>
<accession>F3FYR3</accession>
<comment type="caution">
    <text evidence="1">The sequence shown here is derived from an EMBL/GenBank/DDBJ whole genome shotgun (WGS) entry which is preliminary data.</text>
</comment>
<sequence length="49" mass="5503">RWGERATEEREVFVEQDLVLEAGLEAKCDVGAVRDDHQAFAVDSDEVVL</sequence>
<dbReference type="Proteomes" id="UP000004471">
    <property type="component" value="Unassembled WGS sequence"/>
</dbReference>
<evidence type="ECO:0000313" key="2">
    <source>
        <dbReference type="Proteomes" id="UP000004471"/>
    </source>
</evidence>
<feature type="non-terminal residue" evidence="1">
    <location>
        <position position="1"/>
    </location>
</feature>
<feature type="non-terminal residue" evidence="1">
    <location>
        <position position="49"/>
    </location>
</feature>
<protein>
    <submittedName>
        <fullName evidence="1">Uncharacterized protein</fullName>
    </submittedName>
</protein>
<dbReference type="EMBL" id="AEAH01003524">
    <property type="protein sequence ID" value="EGH35355.1"/>
    <property type="molecule type" value="Genomic_DNA"/>
</dbReference>
<proteinExistence type="predicted"/>
<dbReference type="AlphaFoldDB" id="F3FYR3"/>